<evidence type="ECO:0000256" key="1">
    <source>
        <dbReference type="SAM" id="SignalP"/>
    </source>
</evidence>
<dbReference type="STRING" id="34004.SAMN04488021_11153"/>
<proteinExistence type="predicted"/>
<evidence type="ECO:0000313" key="3">
    <source>
        <dbReference type="Proteomes" id="UP000183635"/>
    </source>
</evidence>
<protein>
    <submittedName>
        <fullName evidence="2">Uncharacterized protein</fullName>
    </submittedName>
</protein>
<evidence type="ECO:0000313" key="2">
    <source>
        <dbReference type="EMBL" id="SFH42501.1"/>
    </source>
</evidence>
<keyword evidence="3" id="KW-1185">Reference proteome</keyword>
<dbReference type="AlphaFoldDB" id="A0A1I2ZZK0"/>
<dbReference type="OrthoDB" id="6359379at2"/>
<reference evidence="2 3" key="1">
    <citation type="submission" date="2016-10" db="EMBL/GenBank/DDBJ databases">
        <authorList>
            <person name="de Groot N.N."/>
        </authorList>
    </citation>
    <scope>NUCLEOTIDE SEQUENCE [LARGE SCALE GENOMIC DNA]</scope>
    <source>
        <strain evidence="2 3">DSM 8537</strain>
    </source>
</reference>
<feature type="signal peptide" evidence="1">
    <location>
        <begin position="1"/>
        <end position="20"/>
    </location>
</feature>
<dbReference type="Proteomes" id="UP000183635">
    <property type="component" value="Unassembled WGS sequence"/>
</dbReference>
<dbReference type="RefSeq" id="WP_100526154.1">
    <property type="nucleotide sequence ID" value="NZ_CBCRYP010000022.1"/>
</dbReference>
<sequence length="240" mass="25562">MRLLPFLAAVLMPCATLAQGAETGKDIVLAGRDFQERLGETSKVSGDIIMGVMLTTDAPGAAAPAITTGRPPDWTTATDWSPVCVRLVSKDGNYEAENTYMVRPGYGATVAPFPYLGKHAADLAARKAVALVRAGRCGSRNQPVLPSLWRGPEQADPTLHVYLNTAGNPAMVAVGRRGELYAGACENVAELTGLKYTAHCAIPLDRLPAGAEPLPLSFFVTRANTEEVFQTDLLRVLPDE</sequence>
<dbReference type="EMBL" id="FOPU01000011">
    <property type="protein sequence ID" value="SFH42501.1"/>
    <property type="molecule type" value="Genomic_DNA"/>
</dbReference>
<organism evidence="2 3">
    <name type="scientific">Paracoccus aminovorans</name>
    <dbReference type="NCBI Taxonomy" id="34004"/>
    <lineage>
        <taxon>Bacteria</taxon>
        <taxon>Pseudomonadati</taxon>
        <taxon>Pseudomonadota</taxon>
        <taxon>Alphaproteobacteria</taxon>
        <taxon>Rhodobacterales</taxon>
        <taxon>Paracoccaceae</taxon>
        <taxon>Paracoccus</taxon>
    </lineage>
</organism>
<name>A0A1I2ZZK0_9RHOB</name>
<accession>A0A1I2ZZK0</accession>
<keyword evidence="1" id="KW-0732">Signal</keyword>
<gene>
    <name evidence="2" type="ORF">SAMN04488021_11153</name>
</gene>
<feature type="chain" id="PRO_5010180306" evidence="1">
    <location>
        <begin position="21"/>
        <end position="240"/>
    </location>
</feature>